<name>A0ABS0ZSK0_9ENTR</name>
<protein>
    <recommendedName>
        <fullName evidence="7">Ferredoxin-like protein</fullName>
    </recommendedName>
</protein>
<keyword evidence="9" id="KW-1185">Reference proteome</keyword>
<dbReference type="PANTHER" id="PTHR43082">
    <property type="entry name" value="FERREDOXIN-LIKE"/>
    <property type="match status" value="1"/>
</dbReference>
<dbReference type="RefSeq" id="WP_200035425.1">
    <property type="nucleotide sequence ID" value="NZ_JADWND010000005.1"/>
</dbReference>
<dbReference type="EMBL" id="JADWND010000005">
    <property type="protein sequence ID" value="MBJ8381785.1"/>
    <property type="molecule type" value="Genomic_DNA"/>
</dbReference>
<evidence type="ECO:0000313" key="9">
    <source>
        <dbReference type="Proteomes" id="UP000746649"/>
    </source>
</evidence>
<dbReference type="Proteomes" id="UP000746649">
    <property type="component" value="Unassembled WGS sequence"/>
</dbReference>
<organism evidence="8 9">
    <name type="scientific">Citrobacter sedlakii</name>
    <dbReference type="NCBI Taxonomy" id="67826"/>
    <lineage>
        <taxon>Bacteria</taxon>
        <taxon>Pseudomonadati</taxon>
        <taxon>Pseudomonadota</taxon>
        <taxon>Gammaproteobacteria</taxon>
        <taxon>Enterobacterales</taxon>
        <taxon>Enterobacteriaceae</taxon>
        <taxon>Citrobacter</taxon>
        <taxon>Citrobacter freundii complex</taxon>
    </lineage>
</organism>
<evidence type="ECO:0000256" key="5">
    <source>
        <dbReference type="ARBA" id="ARBA00023004"/>
    </source>
</evidence>
<evidence type="ECO:0000256" key="6">
    <source>
        <dbReference type="ARBA" id="ARBA00023014"/>
    </source>
</evidence>
<proteinExistence type="inferred from homology"/>
<keyword evidence="5 7" id="KW-0408">Iron</keyword>
<accession>A0ABS0ZSK0</accession>
<keyword evidence="6 7" id="KW-0411">Iron-sulfur</keyword>
<reference evidence="8 9" key="1">
    <citation type="submission" date="2020-11" db="EMBL/GenBank/DDBJ databases">
        <title>Enhanced detection system for hospital associated transmission using whole genome sequencing surveillance.</title>
        <authorList>
            <person name="Harrison L.H."/>
            <person name="Van Tyne D."/>
            <person name="Marsh J.W."/>
            <person name="Griffith M.P."/>
            <person name="Snyder D.J."/>
            <person name="Cooper V.S."/>
            <person name="Mustapha M."/>
        </authorList>
    </citation>
    <scope>NUCLEOTIDE SEQUENCE [LARGE SCALE GENOMIC DNA]</scope>
    <source>
        <strain evidence="8 9">CB00117</strain>
    </source>
</reference>
<evidence type="ECO:0000256" key="7">
    <source>
        <dbReference type="PIRNR" id="PIRNR036548"/>
    </source>
</evidence>
<evidence type="ECO:0000256" key="2">
    <source>
        <dbReference type="ARBA" id="ARBA00022448"/>
    </source>
</evidence>
<evidence type="ECO:0000256" key="3">
    <source>
        <dbReference type="ARBA" id="ARBA00022723"/>
    </source>
</evidence>
<evidence type="ECO:0000256" key="4">
    <source>
        <dbReference type="ARBA" id="ARBA00022982"/>
    </source>
</evidence>
<dbReference type="PIRSF" id="PIRSF036548">
    <property type="entry name" value="Fdx_FixX"/>
    <property type="match status" value="1"/>
</dbReference>
<comment type="caution">
    <text evidence="8">The sequence shown here is derived from an EMBL/GenBank/DDBJ whole genome shotgun (WGS) entry which is preliminary data.</text>
</comment>
<keyword evidence="4 7" id="KW-0249">Electron transport</keyword>
<dbReference type="PANTHER" id="PTHR43082:SF1">
    <property type="entry name" value="FERREDOXIN-LIKE PROTEIN FIXX-RELATED"/>
    <property type="match status" value="1"/>
</dbReference>
<evidence type="ECO:0000313" key="8">
    <source>
        <dbReference type="EMBL" id="MBJ8381785.1"/>
    </source>
</evidence>
<dbReference type="SUPFAM" id="SSF54862">
    <property type="entry name" value="4Fe-4S ferredoxins"/>
    <property type="match status" value="1"/>
</dbReference>
<evidence type="ECO:0000256" key="1">
    <source>
        <dbReference type="ARBA" id="ARBA00006327"/>
    </source>
</evidence>
<sequence length="86" mass="9470">MSVARNLWRPASFSHIVPARQIDHETAARLIAACPAGLYSLSPEGELLIDFRGCLECGACRLLCDDEMLLQWRYPASGAGIAYRFG</sequence>
<dbReference type="InterPro" id="IPR012206">
    <property type="entry name" value="Fd_FixX"/>
</dbReference>
<comment type="function">
    <text evidence="7">Could be a 3Fe-4S cluster-containing protein.</text>
</comment>
<comment type="similarity">
    <text evidence="1">Belongs to the bacterial-type ferredoxin family. FixX subfamily.</text>
</comment>
<keyword evidence="2 7" id="KW-0813">Transport</keyword>
<gene>
    <name evidence="8" type="ORF">I6M88_12500</name>
</gene>
<dbReference type="Gene3D" id="3.30.70.20">
    <property type="match status" value="1"/>
</dbReference>
<keyword evidence="3 7" id="KW-0479">Metal-binding</keyword>